<evidence type="ECO:0000313" key="2">
    <source>
        <dbReference type="Proteomes" id="UP000480681"/>
    </source>
</evidence>
<gene>
    <name evidence="1" type="ORF">G4911_02190</name>
</gene>
<dbReference type="EMBL" id="JAAIKZ010000004">
    <property type="protein sequence ID" value="NEX73588.1"/>
    <property type="molecule type" value="Genomic_DNA"/>
</dbReference>
<dbReference type="RefSeq" id="WP_163147256.1">
    <property type="nucleotide sequence ID" value="NZ_JAAIKZ010000004.1"/>
</dbReference>
<proteinExistence type="predicted"/>
<reference evidence="1 2" key="1">
    <citation type="submission" date="2020-02" db="EMBL/GenBank/DDBJ databases">
        <title>Genome sequencing of Aeromonas rivipollensis.</title>
        <authorList>
            <person name="Fono-Tamo Ubani E.K."/>
            <person name="Lekota K.E."/>
        </authorList>
    </citation>
    <scope>NUCLEOTIDE SEQUENCE [LARGE SCALE GENOMIC DNA]</scope>
    <source>
        <strain evidence="1 2">G87</strain>
    </source>
</reference>
<comment type="caution">
    <text evidence="1">The sequence shown here is derived from an EMBL/GenBank/DDBJ whole genome shotgun (WGS) entry which is preliminary data.</text>
</comment>
<sequence>MPKNQIDKWFDGTCWLQIIMPKAPYKMTYFDISGRCAEEGDWLVNYPTLFRKEQYPVINVSSGNRPFYLGEHVVDLMWGKGGIIAVDWTNIRPFRVAFDEYPYKHHEGYPQSLLYRPNGTRVQMDQQRLFHEDQYPTIITREQI</sequence>
<accession>A0AAW9Y6R2</accession>
<name>A0AAW9Y6R2_9GAMM</name>
<evidence type="ECO:0000313" key="1">
    <source>
        <dbReference type="EMBL" id="NEX73588.1"/>
    </source>
</evidence>
<dbReference type="AlphaFoldDB" id="A0AAW9Y6R2"/>
<organism evidence="1 2">
    <name type="scientific">Aeromonas rivipollensis</name>
    <dbReference type="NCBI Taxonomy" id="948519"/>
    <lineage>
        <taxon>Bacteria</taxon>
        <taxon>Pseudomonadati</taxon>
        <taxon>Pseudomonadota</taxon>
        <taxon>Gammaproteobacteria</taxon>
        <taxon>Aeromonadales</taxon>
        <taxon>Aeromonadaceae</taxon>
        <taxon>Aeromonas</taxon>
    </lineage>
</organism>
<dbReference type="Proteomes" id="UP000480681">
    <property type="component" value="Unassembled WGS sequence"/>
</dbReference>
<protein>
    <submittedName>
        <fullName evidence="1">Uncharacterized protein</fullName>
    </submittedName>
</protein>